<keyword evidence="6 7" id="KW-0012">Acyltransferase</keyword>
<feature type="transmembrane region" description="Helical" evidence="7">
    <location>
        <begin position="70"/>
        <end position="90"/>
    </location>
</feature>
<dbReference type="Pfam" id="PF01529">
    <property type="entry name" value="DHHC"/>
    <property type="match status" value="1"/>
</dbReference>
<feature type="transmembrane region" description="Helical" evidence="7">
    <location>
        <begin position="232"/>
        <end position="256"/>
    </location>
</feature>
<evidence type="ECO:0000259" key="8">
    <source>
        <dbReference type="Pfam" id="PF01529"/>
    </source>
</evidence>
<dbReference type="PROSITE" id="PS50216">
    <property type="entry name" value="DHHC"/>
    <property type="match status" value="1"/>
</dbReference>
<dbReference type="GO" id="GO:0019706">
    <property type="term" value="F:protein-cysteine S-palmitoyltransferase activity"/>
    <property type="evidence" value="ECO:0007669"/>
    <property type="project" value="UniProtKB-EC"/>
</dbReference>
<keyword evidence="3 7" id="KW-0812">Transmembrane</keyword>
<dbReference type="GO" id="GO:0002230">
    <property type="term" value="P:positive regulation of defense response to virus by host"/>
    <property type="evidence" value="ECO:0007669"/>
    <property type="project" value="Ensembl"/>
</dbReference>
<dbReference type="PANTHER" id="PTHR22883">
    <property type="entry name" value="ZINC FINGER DHHC DOMAIN CONTAINING PROTEIN"/>
    <property type="match status" value="1"/>
</dbReference>
<reference evidence="9" key="2">
    <citation type="submission" date="2025-09" db="UniProtKB">
        <authorList>
            <consortium name="Ensembl"/>
        </authorList>
    </citation>
    <scope>IDENTIFICATION</scope>
</reference>
<dbReference type="Ensembl" id="ENSJJAT00000013293.1">
    <property type="protein sequence ID" value="ENSJJAP00000006893.1"/>
    <property type="gene ID" value="ENSJJAG00000011440.1"/>
</dbReference>
<dbReference type="OMA" id="ICGFVEP"/>
<keyword evidence="10" id="KW-1185">Reference proteome</keyword>
<dbReference type="GO" id="GO:0010008">
    <property type="term" value="C:endosome membrane"/>
    <property type="evidence" value="ECO:0007669"/>
    <property type="project" value="Ensembl"/>
</dbReference>
<evidence type="ECO:0000256" key="3">
    <source>
        <dbReference type="ARBA" id="ARBA00022692"/>
    </source>
</evidence>
<evidence type="ECO:0000256" key="4">
    <source>
        <dbReference type="ARBA" id="ARBA00022989"/>
    </source>
</evidence>
<comment type="subcellular location">
    <subcellularLocation>
        <location evidence="1">Membrane</location>
        <topology evidence="1">Multi-pass membrane protein</topology>
    </subcellularLocation>
</comment>
<evidence type="ECO:0000256" key="2">
    <source>
        <dbReference type="ARBA" id="ARBA00022679"/>
    </source>
</evidence>
<dbReference type="GO" id="GO:0140374">
    <property type="term" value="P:antiviral innate immune response"/>
    <property type="evidence" value="ECO:0007669"/>
    <property type="project" value="Ensembl"/>
</dbReference>
<evidence type="ECO:0000313" key="9">
    <source>
        <dbReference type="Ensembl" id="ENSJJAP00000006893.1"/>
    </source>
</evidence>
<feature type="domain" description="Palmitoyltransferase DHHC" evidence="8">
    <location>
        <begin position="122"/>
        <end position="273"/>
    </location>
</feature>
<dbReference type="GO" id="GO:0006612">
    <property type="term" value="P:protein targeting to membrane"/>
    <property type="evidence" value="ECO:0007669"/>
    <property type="project" value="TreeGrafter"/>
</dbReference>
<comment type="similarity">
    <text evidence="7">Belongs to the DHHC palmitoyltransferase family.</text>
</comment>
<dbReference type="InterPro" id="IPR001594">
    <property type="entry name" value="Palmitoyltrfase_DHHC"/>
</dbReference>
<organism evidence="9 10">
    <name type="scientific">Jaculus jaculus</name>
    <name type="common">Lesser Egyptian jerboa</name>
    <dbReference type="NCBI Taxonomy" id="51337"/>
    <lineage>
        <taxon>Eukaryota</taxon>
        <taxon>Metazoa</taxon>
        <taxon>Chordata</taxon>
        <taxon>Craniata</taxon>
        <taxon>Vertebrata</taxon>
        <taxon>Euteleostomi</taxon>
        <taxon>Mammalia</taxon>
        <taxon>Eutheria</taxon>
        <taxon>Euarchontoglires</taxon>
        <taxon>Glires</taxon>
        <taxon>Rodentia</taxon>
        <taxon>Myomorpha</taxon>
        <taxon>Dipodoidea</taxon>
        <taxon>Dipodidae</taxon>
        <taxon>Dipodinae</taxon>
        <taxon>Jaculus</taxon>
    </lineage>
</organism>
<keyword evidence="5 7" id="KW-0472">Membrane</keyword>
<dbReference type="EC" id="2.3.1.225" evidence="7"/>
<dbReference type="InterPro" id="IPR039859">
    <property type="entry name" value="PFA4/ZDH16/20/ERF2-like"/>
</dbReference>
<keyword evidence="4 7" id="KW-1133">Transmembrane helix</keyword>
<dbReference type="GO" id="GO:0005794">
    <property type="term" value="C:Golgi apparatus"/>
    <property type="evidence" value="ECO:0007669"/>
    <property type="project" value="TreeGrafter"/>
</dbReference>
<feature type="transmembrane region" description="Helical" evidence="7">
    <location>
        <begin position="167"/>
        <end position="193"/>
    </location>
</feature>
<dbReference type="GeneTree" id="ENSGT00940000161608"/>
<feature type="transmembrane region" description="Helical" evidence="7">
    <location>
        <begin position="43"/>
        <end position="64"/>
    </location>
</feature>
<evidence type="ECO:0000313" key="10">
    <source>
        <dbReference type="Proteomes" id="UP000694385"/>
    </source>
</evidence>
<dbReference type="PANTHER" id="PTHR22883:SF22">
    <property type="entry name" value="PALMITOYLTRANSFERASE ZDHHC11-RELATED"/>
    <property type="match status" value="1"/>
</dbReference>
<comment type="domain">
    <text evidence="7">The DHHC domain is required for palmitoyltransferase activity.</text>
</comment>
<protein>
    <recommendedName>
        <fullName evidence="7">Palmitoyltransferase</fullName>
        <ecNumber evidence="7">2.3.1.225</ecNumber>
    </recommendedName>
</protein>
<proteinExistence type="inferred from homology"/>
<evidence type="ECO:0000256" key="1">
    <source>
        <dbReference type="ARBA" id="ARBA00004141"/>
    </source>
</evidence>
<accession>A0A8C5NXI7</accession>
<keyword evidence="2 7" id="KW-0808">Transferase</keyword>
<dbReference type="AlphaFoldDB" id="A0A8C5NXI7"/>
<dbReference type="GO" id="GO:0005783">
    <property type="term" value="C:endoplasmic reticulum"/>
    <property type="evidence" value="ECO:0007669"/>
    <property type="project" value="TreeGrafter"/>
</dbReference>
<comment type="catalytic activity">
    <reaction evidence="7">
        <text>L-cysteinyl-[protein] + hexadecanoyl-CoA = S-hexadecanoyl-L-cysteinyl-[protein] + CoA</text>
        <dbReference type="Rhea" id="RHEA:36683"/>
        <dbReference type="Rhea" id="RHEA-COMP:10131"/>
        <dbReference type="Rhea" id="RHEA-COMP:11032"/>
        <dbReference type="ChEBI" id="CHEBI:29950"/>
        <dbReference type="ChEBI" id="CHEBI:57287"/>
        <dbReference type="ChEBI" id="CHEBI:57379"/>
        <dbReference type="ChEBI" id="CHEBI:74151"/>
        <dbReference type="EC" id="2.3.1.225"/>
    </reaction>
</comment>
<reference evidence="9" key="1">
    <citation type="submission" date="2025-08" db="UniProtKB">
        <authorList>
            <consortium name="Ensembl"/>
        </authorList>
    </citation>
    <scope>IDENTIFICATION</scope>
</reference>
<sequence length="347" mass="38775">MGICGMNWNRVLPEAGDANKKKTVPPRLSRVNGWTPPLHIFQAISWSTLLLLSFVAFGMFLPLLPGVWKHVAYAVLGGLLTFHVIVHLVATSTDPAEDMVRLTKNYSEPVPIFDRTKHTHVIQNEYCHLCELMVSPNTKHCISCNKCVSGFDHHCKWLNNCVGKRNYMVFFFTVASAVGSLIIVIVILLYIVIQHFVNPHQLRTDPRYKEVKSDNIWLLFLPLWPVEVRTPVVLSIIAPVLLLALISLLMLGRLLLIHIYLRAKNMSTFDYIMQDHLKKNVGSADQKKGGLELMAILLPLRAPPCLATESSSGGPTGILATFITRRPQFVCARTSAILGVITRAPSP</sequence>
<evidence type="ECO:0000256" key="7">
    <source>
        <dbReference type="RuleBase" id="RU079119"/>
    </source>
</evidence>
<evidence type="ECO:0000256" key="5">
    <source>
        <dbReference type="ARBA" id="ARBA00023136"/>
    </source>
</evidence>
<evidence type="ECO:0000256" key="6">
    <source>
        <dbReference type="ARBA" id="ARBA00023315"/>
    </source>
</evidence>
<name>A0A8C5NXI7_JACJA</name>
<dbReference type="Proteomes" id="UP000694385">
    <property type="component" value="Unassembled WGS sequence"/>
</dbReference>